<reference evidence="4" key="1">
    <citation type="submission" date="2023-02" db="EMBL/GenBank/DDBJ databases">
        <title>Description of Roseinatronobacter alkalisoli sp. nov., an alkaliphilic bacerium isolated from soda soil.</title>
        <authorList>
            <person name="Wei W."/>
        </authorList>
    </citation>
    <scope>NUCLEOTIDE SEQUENCE</scope>
    <source>
        <strain evidence="4">HJB301</strain>
    </source>
</reference>
<protein>
    <submittedName>
        <fullName evidence="4">Extracellular solute-binding protein</fullName>
    </submittedName>
</protein>
<feature type="chain" id="PRO_5046036677" evidence="3">
    <location>
        <begin position="23"/>
        <end position="425"/>
    </location>
</feature>
<dbReference type="SUPFAM" id="SSF53850">
    <property type="entry name" value="Periplasmic binding protein-like II"/>
    <property type="match status" value="1"/>
</dbReference>
<dbReference type="EMBL" id="JAQZSM010000040">
    <property type="protein sequence ID" value="MDD7973572.1"/>
    <property type="molecule type" value="Genomic_DNA"/>
</dbReference>
<comment type="similarity">
    <text evidence="2">Belongs to the bacterial solute-binding protein 1 family.</text>
</comment>
<keyword evidence="3" id="KW-0732">Signal</keyword>
<evidence type="ECO:0000256" key="1">
    <source>
        <dbReference type="ARBA" id="ARBA00004418"/>
    </source>
</evidence>
<dbReference type="InterPro" id="IPR006059">
    <property type="entry name" value="SBP"/>
</dbReference>
<comment type="caution">
    <text evidence="4">The sequence shown here is derived from an EMBL/GenBank/DDBJ whole genome shotgun (WGS) entry which is preliminary data.</text>
</comment>
<sequence>MNRFTSLAAACAVSLIGLPAMAQHEITWWDFLAGGDGVRMRAMIDQFNAEHPDINITPTTSEWGVPFYTRVRTSAAVGQGPDIMTYHLSRIPLALQEGILTPITDADLQAADLAIGDFFETAVDAASDSDGTLYAVPFDIHSIVLYYNRSYFEGSEFLDDDGTLTGINSLEDFERALAHAAEAGSRTPLSYQTGGAGGIWRVFYTLMGQQGGELIVDGEVLPGDNAQKAQRAIEIMANWGAQGWQPEQAEYPASVALFTSGQSAFHLNGVWEVPTLNDLQNDGSLGFEWGAVQVPQLLDQEATWADSHAFALPIQGNQEMDPERRAAVMTVIGWMQRHAIAWADAGHIPAYRPVAESDAYLAMEPNATYASLADTAYFDPRSQIAGVASPVYDAGVNVIGPAMHGFMSPEDAVAQMRAELQALIR</sequence>
<evidence type="ECO:0000313" key="4">
    <source>
        <dbReference type="EMBL" id="MDD7973572.1"/>
    </source>
</evidence>
<proteinExistence type="inferred from homology"/>
<keyword evidence="5" id="KW-1185">Reference proteome</keyword>
<feature type="signal peptide" evidence="3">
    <location>
        <begin position="1"/>
        <end position="22"/>
    </location>
</feature>
<comment type="subcellular location">
    <subcellularLocation>
        <location evidence="1">Periplasm</location>
    </subcellularLocation>
</comment>
<dbReference type="InterPro" id="IPR050490">
    <property type="entry name" value="Bact_solute-bd_prot1"/>
</dbReference>
<dbReference type="Gene3D" id="3.40.190.10">
    <property type="entry name" value="Periplasmic binding protein-like II"/>
    <property type="match status" value="1"/>
</dbReference>
<accession>A0ABT5TEL7</accession>
<gene>
    <name evidence="4" type="ORF">PUT78_21150</name>
</gene>
<evidence type="ECO:0000256" key="3">
    <source>
        <dbReference type="SAM" id="SignalP"/>
    </source>
</evidence>
<dbReference type="PANTHER" id="PTHR43649">
    <property type="entry name" value="ARABINOSE-BINDING PROTEIN-RELATED"/>
    <property type="match status" value="1"/>
</dbReference>
<dbReference type="PANTHER" id="PTHR43649:SF14">
    <property type="entry name" value="BLR3389 PROTEIN"/>
    <property type="match status" value="1"/>
</dbReference>
<dbReference type="Pfam" id="PF13416">
    <property type="entry name" value="SBP_bac_8"/>
    <property type="match status" value="1"/>
</dbReference>
<organism evidence="4 5">
    <name type="scientific">Roseinatronobacter alkalisoli</name>
    <dbReference type="NCBI Taxonomy" id="3028235"/>
    <lineage>
        <taxon>Bacteria</taxon>
        <taxon>Pseudomonadati</taxon>
        <taxon>Pseudomonadota</taxon>
        <taxon>Alphaproteobacteria</taxon>
        <taxon>Rhodobacterales</taxon>
        <taxon>Paracoccaceae</taxon>
        <taxon>Roseinatronobacter</taxon>
    </lineage>
</organism>
<evidence type="ECO:0000313" key="5">
    <source>
        <dbReference type="Proteomes" id="UP001431784"/>
    </source>
</evidence>
<dbReference type="Proteomes" id="UP001431784">
    <property type="component" value="Unassembled WGS sequence"/>
</dbReference>
<evidence type="ECO:0000256" key="2">
    <source>
        <dbReference type="ARBA" id="ARBA00008520"/>
    </source>
</evidence>
<dbReference type="RefSeq" id="WP_274354238.1">
    <property type="nucleotide sequence ID" value="NZ_JAQZSM010000040.1"/>
</dbReference>
<name>A0ABT5TEL7_9RHOB</name>